<dbReference type="PANTHER" id="PTHR12352">
    <property type="entry name" value="SECRETED MODULAR CALCIUM-BINDING PROTEIN"/>
    <property type="match status" value="1"/>
</dbReference>
<feature type="disulfide bond" evidence="5">
    <location>
        <begin position="47"/>
        <end position="54"/>
    </location>
</feature>
<dbReference type="PROSITE" id="PS00484">
    <property type="entry name" value="THYROGLOBULIN_1_1"/>
    <property type="match status" value="1"/>
</dbReference>
<sequence>MVLLVSFAFGNAETKCQENRQKAQQSQNIGGYVPQCDANGNYTKLQCVGSAGQCFCVDPSTGKFIKRATTSEECD</sequence>
<reference evidence="7" key="2">
    <citation type="submission" date="2020-06" db="EMBL/GenBank/DDBJ databases">
        <authorList>
            <person name="Sheffer M."/>
        </authorList>
    </citation>
    <scope>NUCLEOTIDE SEQUENCE</scope>
</reference>
<evidence type="ECO:0000256" key="1">
    <source>
        <dbReference type="ARBA" id="ARBA00004613"/>
    </source>
</evidence>
<dbReference type="GO" id="GO:0007160">
    <property type="term" value="P:cell-matrix adhesion"/>
    <property type="evidence" value="ECO:0007669"/>
    <property type="project" value="TreeGrafter"/>
</dbReference>
<organism evidence="7 8">
    <name type="scientific">Argiope bruennichi</name>
    <name type="common">Wasp spider</name>
    <name type="synonym">Aranea bruennichi</name>
    <dbReference type="NCBI Taxonomy" id="94029"/>
    <lineage>
        <taxon>Eukaryota</taxon>
        <taxon>Metazoa</taxon>
        <taxon>Ecdysozoa</taxon>
        <taxon>Arthropoda</taxon>
        <taxon>Chelicerata</taxon>
        <taxon>Arachnida</taxon>
        <taxon>Araneae</taxon>
        <taxon>Araneomorphae</taxon>
        <taxon>Entelegynae</taxon>
        <taxon>Araneoidea</taxon>
        <taxon>Araneidae</taxon>
        <taxon>Argiope</taxon>
    </lineage>
</organism>
<protein>
    <submittedName>
        <fullName evidence="7">Saxiphilin like protein</fullName>
    </submittedName>
</protein>
<evidence type="ECO:0000313" key="7">
    <source>
        <dbReference type="EMBL" id="KAF8771850.1"/>
    </source>
</evidence>
<dbReference type="SUPFAM" id="SSF57610">
    <property type="entry name" value="Thyroglobulin type-1 domain"/>
    <property type="match status" value="1"/>
</dbReference>
<comment type="caution">
    <text evidence="5">Lacks conserved residue(s) required for the propagation of feature annotation.</text>
</comment>
<dbReference type="InterPro" id="IPR000716">
    <property type="entry name" value="Thyroglobulin_1"/>
</dbReference>
<evidence type="ECO:0000256" key="4">
    <source>
        <dbReference type="ARBA" id="ARBA00023157"/>
    </source>
</evidence>
<evidence type="ECO:0000259" key="6">
    <source>
        <dbReference type="PROSITE" id="PS51162"/>
    </source>
</evidence>
<evidence type="ECO:0000256" key="3">
    <source>
        <dbReference type="ARBA" id="ARBA00022737"/>
    </source>
</evidence>
<comment type="caution">
    <text evidence="7">The sequence shown here is derived from an EMBL/GenBank/DDBJ whole genome shotgun (WGS) entry which is preliminary data.</text>
</comment>
<dbReference type="CDD" id="cd00191">
    <property type="entry name" value="TY"/>
    <property type="match status" value="1"/>
</dbReference>
<dbReference type="Proteomes" id="UP000807504">
    <property type="component" value="Unassembled WGS sequence"/>
</dbReference>
<keyword evidence="3" id="KW-0677">Repeat</keyword>
<evidence type="ECO:0000256" key="2">
    <source>
        <dbReference type="ARBA" id="ARBA00022525"/>
    </source>
</evidence>
<dbReference type="InterPro" id="IPR051950">
    <property type="entry name" value="Dev_reg/Prot_inhib"/>
</dbReference>
<proteinExistence type="predicted"/>
<gene>
    <name evidence="7" type="ORF">HNY73_019219</name>
</gene>
<evidence type="ECO:0000313" key="8">
    <source>
        <dbReference type="Proteomes" id="UP000807504"/>
    </source>
</evidence>
<reference evidence="7" key="1">
    <citation type="journal article" date="2020" name="bioRxiv">
        <title>Chromosome-level reference genome of the European wasp spider Argiope bruennichi: a resource for studies on range expansion and evolutionary adaptation.</title>
        <authorList>
            <person name="Sheffer M.M."/>
            <person name="Hoppe A."/>
            <person name="Krehenwinkel H."/>
            <person name="Uhl G."/>
            <person name="Kuss A.W."/>
            <person name="Jensen L."/>
            <person name="Jensen C."/>
            <person name="Gillespie R.G."/>
            <person name="Hoff K.J."/>
            <person name="Prost S."/>
        </authorList>
    </citation>
    <scope>NUCLEOTIDE SEQUENCE</scope>
</reference>
<dbReference type="EMBL" id="JABXBU010002228">
    <property type="protein sequence ID" value="KAF8771850.1"/>
    <property type="molecule type" value="Genomic_DNA"/>
</dbReference>
<dbReference type="Gene3D" id="4.10.800.10">
    <property type="entry name" value="Thyroglobulin type-1"/>
    <property type="match status" value="1"/>
</dbReference>
<accession>A0A8T0EGT0</accession>
<dbReference type="PROSITE" id="PS51162">
    <property type="entry name" value="THYROGLOBULIN_1_2"/>
    <property type="match status" value="1"/>
</dbReference>
<dbReference type="AlphaFoldDB" id="A0A8T0EGT0"/>
<name>A0A8T0EGT0_ARGBR</name>
<dbReference type="InterPro" id="IPR036857">
    <property type="entry name" value="Thyroglobulin_1_sf"/>
</dbReference>
<dbReference type="SMART" id="SM00211">
    <property type="entry name" value="TY"/>
    <property type="match status" value="1"/>
</dbReference>
<evidence type="ECO:0000256" key="5">
    <source>
        <dbReference type="PROSITE-ProRule" id="PRU00500"/>
    </source>
</evidence>
<keyword evidence="8" id="KW-1185">Reference proteome</keyword>
<dbReference type="PANTHER" id="PTHR12352:SF3">
    <property type="entry name" value="NIDOGEN-2"/>
    <property type="match status" value="1"/>
</dbReference>
<dbReference type="GO" id="GO:0005615">
    <property type="term" value="C:extracellular space"/>
    <property type="evidence" value="ECO:0007669"/>
    <property type="project" value="TreeGrafter"/>
</dbReference>
<keyword evidence="4 5" id="KW-1015">Disulfide bond</keyword>
<dbReference type="GO" id="GO:0005604">
    <property type="term" value="C:basement membrane"/>
    <property type="evidence" value="ECO:0007669"/>
    <property type="project" value="TreeGrafter"/>
</dbReference>
<dbReference type="Pfam" id="PF00086">
    <property type="entry name" value="Thyroglobulin_1"/>
    <property type="match status" value="1"/>
</dbReference>
<comment type="subcellular location">
    <subcellularLocation>
        <location evidence="1">Secreted</location>
    </subcellularLocation>
</comment>
<feature type="domain" description="Thyroglobulin type-1" evidence="6">
    <location>
        <begin position="13"/>
        <end position="74"/>
    </location>
</feature>
<keyword evidence="2" id="KW-0964">Secreted</keyword>